<keyword evidence="4 8" id="KW-0378">Hydrolase</keyword>
<dbReference type="GO" id="GO:0019557">
    <property type="term" value="P:L-histidine catabolic process to glutamate and formate"/>
    <property type="evidence" value="ECO:0007669"/>
    <property type="project" value="UniProtKB-UniPathway"/>
</dbReference>
<comment type="similarity">
    <text evidence="8">Belongs to the metallo-dependent hydrolases superfamily. HutI family.</text>
</comment>
<dbReference type="EMBL" id="JABBVZ010000043">
    <property type="protein sequence ID" value="NMP23210.1"/>
    <property type="molecule type" value="Genomic_DNA"/>
</dbReference>
<dbReference type="Gene3D" id="2.30.40.10">
    <property type="entry name" value="Urease, subunit C, domain 1"/>
    <property type="match status" value="1"/>
</dbReference>
<dbReference type="Gene3D" id="3.20.20.140">
    <property type="entry name" value="Metal-dependent hydrolases"/>
    <property type="match status" value="1"/>
</dbReference>
<feature type="binding site" evidence="8">
    <location>
        <position position="322"/>
    </location>
    <ligand>
        <name>N-formimidoyl-L-glutamate</name>
        <dbReference type="ChEBI" id="CHEBI:58928"/>
    </ligand>
</feature>
<evidence type="ECO:0000256" key="1">
    <source>
        <dbReference type="ARBA" id="ARBA00012864"/>
    </source>
</evidence>
<evidence type="ECO:0000256" key="2">
    <source>
        <dbReference type="ARBA" id="ARBA00022490"/>
    </source>
</evidence>
<dbReference type="HAMAP" id="MF_00372">
    <property type="entry name" value="HutI"/>
    <property type="match status" value="1"/>
</dbReference>
<evidence type="ECO:0000256" key="8">
    <source>
        <dbReference type="HAMAP-Rule" id="MF_00372"/>
    </source>
</evidence>
<dbReference type="AlphaFoldDB" id="A0A7Y0Q3B0"/>
<dbReference type="RefSeq" id="WP_169100285.1">
    <property type="nucleotide sequence ID" value="NZ_JABBVZ010000043.1"/>
</dbReference>
<evidence type="ECO:0000313" key="11">
    <source>
        <dbReference type="Proteomes" id="UP000533476"/>
    </source>
</evidence>
<feature type="binding site" evidence="8">
    <location>
        <position position="147"/>
    </location>
    <ligand>
        <name>N-formimidoyl-L-glutamate</name>
        <dbReference type="ChEBI" id="CHEBI:58928"/>
    </ligand>
</feature>
<comment type="function">
    <text evidence="8">Catalyzes the hydrolytic cleavage of the carbon-nitrogen bond in imidazolone-5-propanoate to yield N-formimidoyl-L-glutamate. It is the third step in the universal histidine degradation pathway.</text>
</comment>
<dbReference type="Proteomes" id="UP000533476">
    <property type="component" value="Unassembled WGS sequence"/>
</dbReference>
<evidence type="ECO:0000313" key="10">
    <source>
        <dbReference type="EMBL" id="NMP23210.1"/>
    </source>
</evidence>
<organism evidence="10 11">
    <name type="scientific">Sulfobacillus harzensis</name>
    <dbReference type="NCBI Taxonomy" id="2729629"/>
    <lineage>
        <taxon>Bacteria</taxon>
        <taxon>Bacillati</taxon>
        <taxon>Bacillota</taxon>
        <taxon>Clostridia</taxon>
        <taxon>Eubacteriales</taxon>
        <taxon>Clostridiales Family XVII. Incertae Sedis</taxon>
        <taxon>Sulfobacillus</taxon>
    </lineage>
</organism>
<evidence type="ECO:0000256" key="5">
    <source>
        <dbReference type="ARBA" id="ARBA00022808"/>
    </source>
</evidence>
<evidence type="ECO:0000256" key="6">
    <source>
        <dbReference type="ARBA" id="ARBA00022833"/>
    </source>
</evidence>
<gene>
    <name evidence="8" type="primary">hutI</name>
    <name evidence="10" type="ORF">HIJ39_12765</name>
</gene>
<keyword evidence="7 8" id="KW-0408">Iron</keyword>
<dbReference type="InterPro" id="IPR011059">
    <property type="entry name" value="Metal-dep_hydrolase_composite"/>
</dbReference>
<keyword evidence="3 8" id="KW-0479">Metal-binding</keyword>
<dbReference type="Pfam" id="PF07969">
    <property type="entry name" value="Amidohydro_3"/>
    <property type="match status" value="1"/>
</dbReference>
<feature type="binding site" evidence="8">
    <location>
        <position position="77"/>
    </location>
    <ligand>
        <name>Zn(2+)</name>
        <dbReference type="ChEBI" id="CHEBI:29105"/>
    </ligand>
</feature>
<comment type="cofactor">
    <cofactor evidence="8">
        <name>Zn(2+)</name>
        <dbReference type="ChEBI" id="CHEBI:29105"/>
    </cofactor>
    <cofactor evidence="8">
        <name>Fe(3+)</name>
        <dbReference type="ChEBI" id="CHEBI:29034"/>
    </cofactor>
    <text evidence="8">Binds 1 zinc or iron ion per subunit.</text>
</comment>
<comment type="pathway">
    <text evidence="8">Amino-acid degradation; L-histidine degradation into L-glutamate; N-formimidoyl-L-glutamate from L-histidine: step 3/3.</text>
</comment>
<dbReference type="InterPro" id="IPR032466">
    <property type="entry name" value="Metal_Hydrolase"/>
</dbReference>
<proteinExistence type="inferred from homology"/>
<dbReference type="GO" id="GO:0005506">
    <property type="term" value="F:iron ion binding"/>
    <property type="evidence" value="ECO:0007669"/>
    <property type="project" value="UniProtKB-UniRule"/>
</dbReference>
<comment type="caution">
    <text evidence="10">The sequence shown here is derived from an EMBL/GenBank/DDBJ whole genome shotgun (WGS) entry which is preliminary data.</text>
</comment>
<keyword evidence="6 8" id="KW-0862">Zinc</keyword>
<evidence type="ECO:0000256" key="4">
    <source>
        <dbReference type="ARBA" id="ARBA00022801"/>
    </source>
</evidence>
<protein>
    <recommendedName>
        <fullName evidence="1 8">Imidazolonepropionase</fullName>
        <ecNumber evidence="1 8">3.5.2.7</ecNumber>
    </recommendedName>
    <alternativeName>
        <fullName evidence="8">Imidazolone-5-propionate hydrolase</fullName>
    </alternativeName>
</protein>
<feature type="binding site" evidence="8">
    <location>
        <position position="243"/>
    </location>
    <ligand>
        <name>Zn(2+)</name>
        <dbReference type="ChEBI" id="CHEBI:29105"/>
    </ligand>
</feature>
<dbReference type="GO" id="GO:0019556">
    <property type="term" value="P:L-histidine catabolic process to glutamate and formamide"/>
    <property type="evidence" value="ECO:0007669"/>
    <property type="project" value="UniProtKB-UniRule"/>
</dbReference>
<feature type="binding site" evidence="8">
    <location>
        <position position="318"/>
    </location>
    <ligand>
        <name>Fe(3+)</name>
        <dbReference type="ChEBI" id="CHEBI:29034"/>
    </ligand>
</feature>
<feature type="binding site" evidence="8">
    <location>
        <position position="75"/>
    </location>
    <ligand>
        <name>Fe(3+)</name>
        <dbReference type="ChEBI" id="CHEBI:29034"/>
    </ligand>
</feature>
<dbReference type="InterPro" id="IPR013108">
    <property type="entry name" value="Amidohydro_3"/>
</dbReference>
<name>A0A7Y0Q3B0_9FIRM</name>
<feature type="domain" description="Amidohydrolase 3" evidence="9">
    <location>
        <begin position="91"/>
        <end position="405"/>
    </location>
</feature>
<feature type="binding site" evidence="8">
    <location>
        <position position="320"/>
    </location>
    <ligand>
        <name>N-formimidoyl-L-glutamate</name>
        <dbReference type="ChEBI" id="CHEBI:58928"/>
    </ligand>
</feature>
<dbReference type="PANTHER" id="PTHR42752:SF1">
    <property type="entry name" value="IMIDAZOLONEPROPIONASE-RELATED"/>
    <property type="match status" value="1"/>
</dbReference>
<dbReference type="GO" id="GO:0050480">
    <property type="term" value="F:imidazolonepropionase activity"/>
    <property type="evidence" value="ECO:0007669"/>
    <property type="project" value="UniProtKB-UniRule"/>
</dbReference>
<sequence>MNETPLVMRHIGQLVTMNGGATFSEAFAVINNAALVVEGGNIVWMGPDEELPANVEGVELDVLGALVTPGLVDAHTHLIYAGDRSYEVRLRAQGKSYMEILAAGGGILSTVRNTRQASDERLLQETRRRLSRALLAGTTTVEVKSGYDLTADGEIRLLKLIRQLGQEGPWRIVPTALAAHAVPPEFSGRSQDFLHYLEAEYLPHVSDLARVVDIFCEPGVFSVAESRAYLRAAQRQGLSIKLHVDELADGGGGSLAAELGADSADHCAFTSQEAFQAMAHRGVTAVILPGTARYLNHGHMADARAMIEAGGWLAIGSDGNPGSSPTDSLSALMPWAASWLRMTPEEVWTAVTRGGARALKEESRGRLAPGLPADLVVWDADHYNFPVYYYGSPLVKEVYVSGRRVAVHHSEVI</sequence>
<evidence type="ECO:0000256" key="3">
    <source>
        <dbReference type="ARBA" id="ARBA00022723"/>
    </source>
</evidence>
<reference evidence="10 11" key="1">
    <citation type="submission" date="2020-04" db="EMBL/GenBank/DDBJ databases">
        <authorList>
            <person name="Zhang R."/>
            <person name="Schippers A."/>
        </authorList>
    </citation>
    <scope>NUCLEOTIDE SEQUENCE [LARGE SCALE GENOMIC DNA]</scope>
    <source>
        <strain evidence="10 11">DSM 109850</strain>
    </source>
</reference>
<keyword evidence="11" id="KW-1185">Reference proteome</keyword>
<feature type="binding site" evidence="8">
    <location>
        <position position="318"/>
    </location>
    <ligand>
        <name>Zn(2+)</name>
        <dbReference type="ChEBI" id="CHEBI:29105"/>
    </ligand>
</feature>
<dbReference type="InterPro" id="IPR005920">
    <property type="entry name" value="HutI"/>
</dbReference>
<dbReference type="NCBIfam" id="TIGR01224">
    <property type="entry name" value="hutI"/>
    <property type="match status" value="1"/>
</dbReference>
<feature type="binding site" evidence="8">
    <location>
        <position position="147"/>
    </location>
    <ligand>
        <name>4-imidazolone-5-propanoate</name>
        <dbReference type="ChEBI" id="CHEBI:77893"/>
    </ligand>
</feature>
<dbReference type="GO" id="GO:0005737">
    <property type="term" value="C:cytoplasm"/>
    <property type="evidence" value="ECO:0007669"/>
    <property type="project" value="UniProtKB-SubCell"/>
</dbReference>
<feature type="binding site" evidence="8">
    <location>
        <position position="84"/>
    </location>
    <ligand>
        <name>4-imidazolone-5-propanoate</name>
        <dbReference type="ChEBI" id="CHEBI:77893"/>
    </ligand>
</feature>
<evidence type="ECO:0000259" key="9">
    <source>
        <dbReference type="Pfam" id="PF07969"/>
    </source>
</evidence>
<feature type="binding site" evidence="8">
    <location>
        <position position="180"/>
    </location>
    <ligand>
        <name>4-imidazolone-5-propanoate</name>
        <dbReference type="ChEBI" id="CHEBI:77893"/>
    </ligand>
</feature>
<feature type="binding site" evidence="8">
    <location>
        <position position="323"/>
    </location>
    <ligand>
        <name>4-imidazolone-5-propanoate</name>
        <dbReference type="ChEBI" id="CHEBI:77893"/>
    </ligand>
</feature>
<dbReference type="SUPFAM" id="SSF51338">
    <property type="entry name" value="Composite domain of metallo-dependent hydrolases"/>
    <property type="match status" value="1"/>
</dbReference>
<comment type="subcellular location">
    <subcellularLocation>
        <location evidence="8">Cytoplasm</location>
    </subcellularLocation>
</comment>
<feature type="binding site" evidence="8">
    <location>
        <position position="246"/>
    </location>
    <ligand>
        <name>4-imidazolone-5-propanoate</name>
        <dbReference type="ChEBI" id="CHEBI:77893"/>
    </ligand>
</feature>
<keyword evidence="2 8" id="KW-0963">Cytoplasm</keyword>
<evidence type="ECO:0000256" key="7">
    <source>
        <dbReference type="ARBA" id="ARBA00023004"/>
    </source>
</evidence>
<dbReference type="UniPathway" id="UPA00379">
    <property type="reaction ID" value="UER00551"/>
</dbReference>
<keyword evidence="5 8" id="KW-0369">Histidine metabolism</keyword>
<accession>A0A7Y0Q3B0</accession>
<comment type="catalytic activity">
    <reaction evidence="8">
        <text>4-imidazolone-5-propanoate + H2O = N-formimidoyl-L-glutamate</text>
        <dbReference type="Rhea" id="RHEA:23660"/>
        <dbReference type="ChEBI" id="CHEBI:15377"/>
        <dbReference type="ChEBI" id="CHEBI:58928"/>
        <dbReference type="ChEBI" id="CHEBI:77893"/>
        <dbReference type="EC" id="3.5.2.7"/>
    </reaction>
</comment>
<dbReference type="PANTHER" id="PTHR42752">
    <property type="entry name" value="IMIDAZOLONEPROPIONASE"/>
    <property type="match status" value="1"/>
</dbReference>
<dbReference type="SUPFAM" id="SSF51556">
    <property type="entry name" value="Metallo-dependent hydrolases"/>
    <property type="match status" value="1"/>
</dbReference>
<feature type="binding site" evidence="8">
    <location>
        <position position="243"/>
    </location>
    <ligand>
        <name>Fe(3+)</name>
        <dbReference type="ChEBI" id="CHEBI:29034"/>
    </ligand>
</feature>
<feature type="binding site" evidence="8">
    <location>
        <position position="77"/>
    </location>
    <ligand>
        <name>Fe(3+)</name>
        <dbReference type="ChEBI" id="CHEBI:29034"/>
    </ligand>
</feature>
<feature type="binding site" evidence="8">
    <location>
        <position position="75"/>
    </location>
    <ligand>
        <name>Zn(2+)</name>
        <dbReference type="ChEBI" id="CHEBI:29105"/>
    </ligand>
</feature>
<dbReference type="GO" id="GO:0008270">
    <property type="term" value="F:zinc ion binding"/>
    <property type="evidence" value="ECO:0007669"/>
    <property type="project" value="UniProtKB-UniRule"/>
</dbReference>
<dbReference type="EC" id="3.5.2.7" evidence="1 8"/>